<keyword evidence="1" id="KW-0749">Sporulation</keyword>
<evidence type="ECO:0000313" key="4">
    <source>
        <dbReference type="EMBL" id="MBN7772824.1"/>
    </source>
</evidence>
<sequence length="274" mass="30424">MEIYAEYLFLENFLIGIVILVLSAKVGGMKTCKKRIVLGGLLCGFFAFIIFIRMPVLLSILIKISFALLLSFAVFPKKYIKATVMIYVVSALMGGITIMLMYLWRIRGITNNAVVYIGDVTYFNVVVGVAASYIILSGFSTIFKEKRLQERVFTDISVVIGDAVIKHRALIDSGNFLRDPITGRPVIILSKSAAADLKNLSNIDLDSRYCIVPYKAIGIENGILEAYRADNAYINGCALGRVVVAIYNTEFCNIGEEEKYQVLISRDILREGVA</sequence>
<evidence type="ECO:0000256" key="1">
    <source>
        <dbReference type="PIRNR" id="PIRNR018571"/>
    </source>
</evidence>
<dbReference type="AlphaFoldDB" id="A0A939D7A0"/>
<dbReference type="EC" id="3.4.23.-" evidence="1"/>
<dbReference type="GO" id="GO:0005886">
    <property type="term" value="C:plasma membrane"/>
    <property type="evidence" value="ECO:0007669"/>
    <property type="project" value="UniProtKB-SubCell"/>
</dbReference>
<gene>
    <name evidence="4" type="ORF">JYB65_05555</name>
</gene>
<feature type="transmembrane region" description="Helical" evidence="3">
    <location>
        <begin position="36"/>
        <end position="52"/>
    </location>
</feature>
<dbReference type="Pfam" id="PF03419">
    <property type="entry name" value="Peptidase_U4"/>
    <property type="match status" value="1"/>
</dbReference>
<feature type="active site" evidence="2">
    <location>
        <position position="172"/>
    </location>
</feature>
<organism evidence="4 5">
    <name type="scientific">Clostridium aminobutyricum</name>
    <dbReference type="NCBI Taxonomy" id="33953"/>
    <lineage>
        <taxon>Bacteria</taxon>
        <taxon>Bacillati</taxon>
        <taxon>Bacillota</taxon>
        <taxon>Clostridia</taxon>
        <taxon>Eubacteriales</taxon>
        <taxon>Clostridiaceae</taxon>
        <taxon>Clostridium</taxon>
    </lineage>
</organism>
<feature type="transmembrane region" description="Helical" evidence="3">
    <location>
        <begin position="82"/>
        <end position="102"/>
    </location>
</feature>
<proteinExistence type="inferred from homology"/>
<dbReference type="GO" id="GO:0006508">
    <property type="term" value="P:proteolysis"/>
    <property type="evidence" value="ECO:0007669"/>
    <property type="project" value="UniProtKB-KW"/>
</dbReference>
<evidence type="ECO:0000256" key="2">
    <source>
        <dbReference type="PIRSR" id="PIRSR018571-1"/>
    </source>
</evidence>
<name>A0A939D7A0_CLOAM</name>
<dbReference type="GO" id="GO:0004190">
    <property type="term" value="F:aspartic-type endopeptidase activity"/>
    <property type="evidence" value="ECO:0007669"/>
    <property type="project" value="UniProtKB-KW"/>
</dbReference>
<keyword evidence="1" id="KW-0645">Protease</keyword>
<dbReference type="RefSeq" id="WP_206581595.1">
    <property type="nucleotide sequence ID" value="NZ_JAFJZZ010000001.1"/>
</dbReference>
<keyword evidence="1" id="KW-0378">Hydrolase</keyword>
<keyword evidence="5" id="KW-1185">Reference proteome</keyword>
<feature type="transmembrane region" description="Helical" evidence="3">
    <location>
        <begin position="122"/>
        <end position="143"/>
    </location>
</feature>
<keyword evidence="1 3" id="KW-0472">Membrane</keyword>
<reference evidence="4" key="1">
    <citation type="submission" date="2021-02" db="EMBL/GenBank/DDBJ databases">
        <title>Abyssanaerobacter marinus gen.nov., sp., nov, anaerobic bacterium isolated from the Onnuri vent field of Indian Ocean and suggestion of Mogibacteriaceae fam. nov., and proposal of reclassification of ambiguous this family's genus member.</title>
        <authorList>
            <person name="Kim Y.J."/>
            <person name="Yang J.-A."/>
        </authorList>
    </citation>
    <scope>NUCLEOTIDE SEQUENCE</scope>
    <source>
        <strain evidence="4">DSM 2634</strain>
    </source>
</reference>
<dbReference type="Proteomes" id="UP000664545">
    <property type="component" value="Unassembled WGS sequence"/>
</dbReference>
<feature type="transmembrane region" description="Helical" evidence="3">
    <location>
        <begin position="6"/>
        <end position="24"/>
    </location>
</feature>
<dbReference type="EMBL" id="JAFJZZ010000001">
    <property type="protein sequence ID" value="MBN7772824.1"/>
    <property type="molecule type" value="Genomic_DNA"/>
</dbReference>
<evidence type="ECO:0000313" key="5">
    <source>
        <dbReference type="Proteomes" id="UP000664545"/>
    </source>
</evidence>
<comment type="subcellular location">
    <subcellularLocation>
        <location evidence="1">Cell membrane</location>
    </subcellularLocation>
</comment>
<keyword evidence="3" id="KW-1133">Transmembrane helix</keyword>
<evidence type="ECO:0000256" key="3">
    <source>
        <dbReference type="SAM" id="Phobius"/>
    </source>
</evidence>
<protein>
    <recommendedName>
        <fullName evidence="1">Sporulation sigma-E factor-processing peptidase</fullName>
        <ecNumber evidence="1">3.4.23.-</ecNumber>
    </recommendedName>
    <alternativeName>
        <fullName evidence="1">Membrane-associated aspartic protease</fullName>
    </alternativeName>
    <alternativeName>
        <fullName evidence="1">Stage II sporulation protein GA</fullName>
    </alternativeName>
</protein>
<accession>A0A939D7A0</accession>
<dbReference type="InterPro" id="IPR005081">
    <property type="entry name" value="SpoIIGA"/>
</dbReference>
<dbReference type="GO" id="GO:0030436">
    <property type="term" value="P:asexual sporulation"/>
    <property type="evidence" value="ECO:0007669"/>
    <property type="project" value="InterPro"/>
</dbReference>
<keyword evidence="1" id="KW-1003">Cell membrane</keyword>
<keyword evidence="3" id="KW-0812">Transmembrane</keyword>
<keyword evidence="1" id="KW-0064">Aspartyl protease</keyword>
<dbReference type="PIRSF" id="PIRSF018571">
    <property type="entry name" value="SpoIIGA"/>
    <property type="match status" value="1"/>
</dbReference>
<dbReference type="GO" id="GO:0030435">
    <property type="term" value="P:sporulation resulting in formation of a cellular spore"/>
    <property type="evidence" value="ECO:0007669"/>
    <property type="project" value="UniProtKB-KW"/>
</dbReference>
<comment type="caution">
    <text evidence="4">The sequence shown here is derived from an EMBL/GenBank/DDBJ whole genome shotgun (WGS) entry which is preliminary data.</text>
</comment>
<feature type="transmembrane region" description="Helical" evidence="3">
    <location>
        <begin position="58"/>
        <end position="75"/>
    </location>
</feature>
<comment type="similarity">
    <text evidence="1">Belongs to the peptidase U4 family.</text>
</comment>
<comment type="function">
    <text evidence="1">Probable aspartic protease that is responsible for the proteolytic cleavage of the RNA polymerase sigma E factor (SigE/spoIIGB) to yield the active peptide in the mother cell during sporulation. Responds to a signal from the forespore that is triggered by the extracellular signal protein SpoIIR.</text>
</comment>